<feature type="region of interest" description="SAW" evidence="3">
    <location>
        <begin position="456"/>
        <end position="534"/>
    </location>
</feature>
<protein>
    <submittedName>
        <fullName evidence="5">Nodulation-signaling pathway 2 protein-like</fullName>
    </submittedName>
</protein>
<dbReference type="KEGG" id="dzi:111304290"/>
<keyword evidence="2" id="KW-0804">Transcription</keyword>
<dbReference type="PANTHER" id="PTHR31636">
    <property type="entry name" value="OSJNBA0084A10.13 PROTEIN-RELATED"/>
    <property type="match status" value="1"/>
</dbReference>
<keyword evidence="4" id="KW-1185">Reference proteome</keyword>
<accession>A0A6P5ZUY0</accession>
<dbReference type="OrthoDB" id="997554at2759"/>
<dbReference type="PROSITE" id="PS50985">
    <property type="entry name" value="GRAS"/>
    <property type="match status" value="1"/>
</dbReference>
<dbReference type="GeneID" id="111304290"/>
<organism evidence="4 5">
    <name type="scientific">Durio zibethinus</name>
    <name type="common">Durian</name>
    <dbReference type="NCBI Taxonomy" id="66656"/>
    <lineage>
        <taxon>Eukaryota</taxon>
        <taxon>Viridiplantae</taxon>
        <taxon>Streptophyta</taxon>
        <taxon>Embryophyta</taxon>
        <taxon>Tracheophyta</taxon>
        <taxon>Spermatophyta</taxon>
        <taxon>Magnoliopsida</taxon>
        <taxon>eudicotyledons</taxon>
        <taxon>Gunneridae</taxon>
        <taxon>Pentapetalae</taxon>
        <taxon>rosids</taxon>
        <taxon>malvids</taxon>
        <taxon>Malvales</taxon>
        <taxon>Malvaceae</taxon>
        <taxon>Helicteroideae</taxon>
        <taxon>Durio</taxon>
    </lineage>
</organism>
<dbReference type="RefSeq" id="XP_022756569.1">
    <property type="nucleotide sequence ID" value="XM_022900834.1"/>
</dbReference>
<reference evidence="5" key="1">
    <citation type="submission" date="2025-08" db="UniProtKB">
        <authorList>
            <consortium name="RefSeq"/>
        </authorList>
    </citation>
    <scope>IDENTIFICATION</scope>
    <source>
        <tissue evidence="5">Fruit stalk</tissue>
    </source>
</reference>
<keyword evidence="1" id="KW-0805">Transcription regulation</keyword>
<evidence type="ECO:0000256" key="2">
    <source>
        <dbReference type="ARBA" id="ARBA00023163"/>
    </source>
</evidence>
<feature type="short sequence motif" description="VHIID" evidence="3">
    <location>
        <begin position="265"/>
        <end position="269"/>
    </location>
</feature>
<evidence type="ECO:0000256" key="3">
    <source>
        <dbReference type="PROSITE-ProRule" id="PRU01191"/>
    </source>
</evidence>
<dbReference type="AlphaFoldDB" id="A0A6P5ZUY0"/>
<evidence type="ECO:0000313" key="4">
    <source>
        <dbReference type="Proteomes" id="UP000515121"/>
    </source>
</evidence>
<sequence>MLQMEFHPSWSTYNPLDSSLEVGFCFAEMDAQVSNFEFSTSSVSIEDFYDISSSMLLSSTLYGSETYSCPFLANNLPVILRGEQCLSRVDEDDTSSNDQFMLDGVENFSEWMASDSSISSQKNFTEDISSQNLSAIAGEVSLDVRLVQASSVLPAAYMEVEDQLIIHRLLKACGVALGSEQMELAEEILRRLKEKASPTGKSLERFAFYLTLALDKQANYLMQESSKNYEAAFKAFYQIFPYGRFAHFTANSAILEAIPANVMAVHIVDFEIGKGIQWPPLIKALGRQGLRTLRVTSIKWGKEDGSCSPTTFEETKKQLCGHAMNFGLRLKVEEMDIEGLVNEIKKARERPRNSEWLAFNCMVGLPHMGRGRSLKHFEDFLTTAKALIRSPGETDGSNRVVIILGSGNGVEKWMDSRSFNSFFEAQMVYFQALLDSMEQCQLLDARIAMECLFVVPNLCSLADVQEWEETTRECESLRELGLEPQRMSWENYLEARELVKESENSYWLRIDREDNSQMVLGYMGAPLVRVCSWR</sequence>
<name>A0A6P5ZUY0_DURZI</name>
<gene>
    <name evidence="5" type="primary">LOC111304290</name>
</gene>
<evidence type="ECO:0000313" key="5">
    <source>
        <dbReference type="RefSeq" id="XP_022756569.1"/>
    </source>
</evidence>
<dbReference type="InterPro" id="IPR005202">
    <property type="entry name" value="TF_GRAS"/>
</dbReference>
<comment type="similarity">
    <text evidence="3">Belongs to the GRAS family.</text>
</comment>
<evidence type="ECO:0000256" key="1">
    <source>
        <dbReference type="ARBA" id="ARBA00023015"/>
    </source>
</evidence>
<proteinExistence type="inferred from homology"/>
<dbReference type="Proteomes" id="UP000515121">
    <property type="component" value="Unplaced"/>
</dbReference>
<comment type="caution">
    <text evidence="3">Lacks conserved residue(s) required for the propagation of feature annotation.</text>
</comment>
<dbReference type="Pfam" id="PF03514">
    <property type="entry name" value="GRAS"/>
    <property type="match status" value="1"/>
</dbReference>